<dbReference type="InterPro" id="IPR001466">
    <property type="entry name" value="Beta-lactam-related"/>
</dbReference>
<feature type="domain" description="Beta-lactamase-related" evidence="1">
    <location>
        <begin position="54"/>
        <end position="397"/>
    </location>
</feature>
<protein>
    <submittedName>
        <fullName evidence="2">Serine hydrolase domain-containing protein</fullName>
        <ecNumber evidence="2">3.-.-.-</ecNumber>
    </submittedName>
</protein>
<dbReference type="EC" id="3.-.-.-" evidence="2"/>
<dbReference type="InterPro" id="IPR012338">
    <property type="entry name" value="Beta-lactam/transpept-like"/>
</dbReference>
<proteinExistence type="predicted"/>
<comment type="caution">
    <text evidence="2">The sequence shown here is derived from an EMBL/GenBank/DDBJ whole genome shotgun (WGS) entry which is preliminary data.</text>
</comment>
<dbReference type="PANTHER" id="PTHR43283">
    <property type="entry name" value="BETA-LACTAMASE-RELATED"/>
    <property type="match status" value="1"/>
</dbReference>
<keyword evidence="2" id="KW-0378">Hydrolase</keyword>
<gene>
    <name evidence="2" type="ORF">ACFOSU_10160</name>
</gene>
<dbReference type="EMBL" id="JBHRSS010000003">
    <property type="protein sequence ID" value="MFC3104259.1"/>
    <property type="molecule type" value="Genomic_DNA"/>
</dbReference>
<dbReference type="Gene3D" id="3.40.710.10">
    <property type="entry name" value="DD-peptidase/beta-lactamase superfamily"/>
    <property type="match status" value="1"/>
</dbReference>
<keyword evidence="3" id="KW-1185">Reference proteome</keyword>
<sequence length="421" mass="45649">MTRTMLGSRLVNVGDGGLAHVTGVDAAAEVSPHAVGLSASAVDSIWGGVESLYRSGAFPAITFCLRRRGEIVLNRSIGYGRGGGPGETHGPYARLAEPDTPICLFSASKAMTAILVHKLAEEGGIDLGERISHYLPEFTGGGKHRTTIAQVLSHRGGFPMFNVAAAESGPETLLDWNRCIELICAAPAERGGKRLAYHAITGGFILAEIIQRVTGMAFTEYLDTRLRQPLGMRYFTYGMDRRSRTRVARNYVAGQPVRFPISMLARKALSADFEEVVEISNSDYFMDAVIPAGNLYSTAEELSRFYQMLLDDGVYGGRQVLAPETIRRAVRPAVSLRFDHTLKIPMRYSEGFMLGVNPFGLYGPMTGKAYGHLGFMNILGWADPSRELSAGLLVTGKAILGGHLLALGQLLSSISWQCRSL</sequence>
<evidence type="ECO:0000313" key="2">
    <source>
        <dbReference type="EMBL" id="MFC3104259.1"/>
    </source>
</evidence>
<dbReference type="GO" id="GO:0016787">
    <property type="term" value="F:hydrolase activity"/>
    <property type="evidence" value="ECO:0007669"/>
    <property type="project" value="UniProtKB-KW"/>
</dbReference>
<dbReference type="RefSeq" id="WP_380689063.1">
    <property type="nucleotide sequence ID" value="NZ_JBHRSS010000003.1"/>
</dbReference>
<dbReference type="InterPro" id="IPR050789">
    <property type="entry name" value="Diverse_Enzym_Activities"/>
</dbReference>
<organism evidence="2 3">
    <name type="scientific">Salinisphaera aquimarina</name>
    <dbReference type="NCBI Taxonomy" id="2094031"/>
    <lineage>
        <taxon>Bacteria</taxon>
        <taxon>Pseudomonadati</taxon>
        <taxon>Pseudomonadota</taxon>
        <taxon>Gammaproteobacteria</taxon>
        <taxon>Salinisphaerales</taxon>
        <taxon>Salinisphaeraceae</taxon>
        <taxon>Salinisphaera</taxon>
    </lineage>
</organism>
<dbReference type="SUPFAM" id="SSF56601">
    <property type="entry name" value="beta-lactamase/transpeptidase-like"/>
    <property type="match status" value="1"/>
</dbReference>
<evidence type="ECO:0000313" key="3">
    <source>
        <dbReference type="Proteomes" id="UP001595462"/>
    </source>
</evidence>
<name>A0ABV7ENI7_9GAMM</name>
<evidence type="ECO:0000259" key="1">
    <source>
        <dbReference type="Pfam" id="PF00144"/>
    </source>
</evidence>
<dbReference type="Proteomes" id="UP001595462">
    <property type="component" value="Unassembled WGS sequence"/>
</dbReference>
<accession>A0ABV7ENI7</accession>
<reference evidence="3" key="1">
    <citation type="journal article" date="2019" name="Int. J. Syst. Evol. Microbiol.">
        <title>The Global Catalogue of Microorganisms (GCM) 10K type strain sequencing project: providing services to taxonomists for standard genome sequencing and annotation.</title>
        <authorList>
            <consortium name="The Broad Institute Genomics Platform"/>
            <consortium name="The Broad Institute Genome Sequencing Center for Infectious Disease"/>
            <person name="Wu L."/>
            <person name="Ma J."/>
        </authorList>
    </citation>
    <scope>NUCLEOTIDE SEQUENCE [LARGE SCALE GENOMIC DNA]</scope>
    <source>
        <strain evidence="3">KCTC 52640</strain>
    </source>
</reference>
<dbReference type="Pfam" id="PF00144">
    <property type="entry name" value="Beta-lactamase"/>
    <property type="match status" value="1"/>
</dbReference>
<dbReference type="PANTHER" id="PTHR43283:SF3">
    <property type="entry name" value="BETA-LACTAMASE FAMILY PROTEIN (AFU_ORTHOLOGUE AFUA_5G07500)"/>
    <property type="match status" value="1"/>
</dbReference>